<organism evidence="5 6">
    <name type="scientific">Glycine soja</name>
    <name type="common">Wild soybean</name>
    <dbReference type="NCBI Taxonomy" id="3848"/>
    <lineage>
        <taxon>Eukaryota</taxon>
        <taxon>Viridiplantae</taxon>
        <taxon>Streptophyta</taxon>
        <taxon>Embryophyta</taxon>
        <taxon>Tracheophyta</taxon>
        <taxon>Spermatophyta</taxon>
        <taxon>Magnoliopsida</taxon>
        <taxon>eudicotyledons</taxon>
        <taxon>Gunneridae</taxon>
        <taxon>Pentapetalae</taxon>
        <taxon>rosids</taxon>
        <taxon>fabids</taxon>
        <taxon>Fabales</taxon>
        <taxon>Fabaceae</taxon>
        <taxon>Papilionoideae</taxon>
        <taxon>50 kb inversion clade</taxon>
        <taxon>NPAAA clade</taxon>
        <taxon>indigoferoid/millettioid clade</taxon>
        <taxon>Phaseoleae</taxon>
        <taxon>Glycine</taxon>
        <taxon>Glycine subgen. Soja</taxon>
    </lineage>
</organism>
<keyword evidence="1 3" id="KW-0853">WD repeat</keyword>
<comment type="caution">
    <text evidence="5">The sequence shown here is derived from an EMBL/GenBank/DDBJ whole genome shotgun (WGS) entry which is preliminary data.</text>
</comment>
<dbReference type="InterPro" id="IPR015943">
    <property type="entry name" value="WD40/YVTN_repeat-like_dom_sf"/>
</dbReference>
<evidence type="ECO:0000313" key="5">
    <source>
        <dbReference type="EMBL" id="RZC15660.1"/>
    </source>
</evidence>
<accession>A0A445KXQ7</accession>
<dbReference type="SMART" id="SM00320">
    <property type="entry name" value="WD40"/>
    <property type="match status" value="7"/>
</dbReference>
<dbReference type="InterPro" id="IPR020472">
    <property type="entry name" value="WD40_PAC1"/>
</dbReference>
<dbReference type="CDD" id="cd00200">
    <property type="entry name" value="WD40"/>
    <property type="match status" value="1"/>
</dbReference>
<keyword evidence="2" id="KW-0677">Repeat</keyword>
<reference evidence="5 6" key="1">
    <citation type="submission" date="2018-09" db="EMBL/GenBank/DDBJ databases">
        <title>A high-quality reference genome of wild soybean provides a powerful tool to mine soybean genomes.</title>
        <authorList>
            <person name="Xie M."/>
            <person name="Chung C.Y.L."/>
            <person name="Li M.-W."/>
            <person name="Wong F.-L."/>
            <person name="Chan T.-F."/>
            <person name="Lam H.-M."/>
        </authorList>
    </citation>
    <scope>NUCLEOTIDE SEQUENCE [LARGE SCALE GENOMIC DNA]</scope>
    <source>
        <strain evidence="6">cv. W05</strain>
        <tissue evidence="5">Hypocotyl of etiolated seedlings</tissue>
    </source>
</reference>
<feature type="repeat" description="WD" evidence="3">
    <location>
        <begin position="324"/>
        <end position="363"/>
    </location>
</feature>
<feature type="region of interest" description="Disordered" evidence="4">
    <location>
        <begin position="479"/>
        <end position="511"/>
    </location>
</feature>
<dbReference type="InterPro" id="IPR001680">
    <property type="entry name" value="WD40_rpt"/>
</dbReference>
<protein>
    <submittedName>
        <fullName evidence="5">Protein JINGUBANG</fullName>
    </submittedName>
</protein>
<dbReference type="InterPro" id="IPR045182">
    <property type="entry name" value="JINGUBANG-like"/>
</dbReference>
<dbReference type="InterPro" id="IPR036322">
    <property type="entry name" value="WD40_repeat_dom_sf"/>
</dbReference>
<feature type="repeat" description="WD" evidence="3">
    <location>
        <begin position="188"/>
        <end position="229"/>
    </location>
</feature>
<keyword evidence="6" id="KW-1185">Reference proteome</keyword>
<dbReference type="AlphaFoldDB" id="A0A445KXQ7"/>
<sequence length="511" mass="57774">MDFYGKRTLLSLMDTEKPEQPPQSPVHLRVQTHREISEQDVQFSPPRPSSTTTSDGMFPMIMPDSPWTLSPLPTPSPSLLYHCIASLHRHEGNIYAIAASKGLVFTGSNSSRIRVWKQPDCMDRGYLKASSGEVRAILAYSNMLFSTHKDHKIRIWTFTVSDSFKSKKVGTLPRKTSILLFPSRGKNTPKHKDSVSCMAYYHSEGLLYTGSHDRTVKAWRVSDRKCVDSFVAHEDNVNAILVNQDDGCLFTGSSDGSVKIWRRVYTEDSHTLTMTLKFQPSPVNALALSCSFNHCFLYSGSSDGMINFWEKERLCYRFNHGGFLQGHRFAVLCLATVGNMIFSGSEDTTIRVWRREEGSCYHECLTVLDGHRGPVKCLAACLEMEKVVMGFLVYSASLDQTFKVWRIKVLPDEKMCMDYSDQCEAATRVKIRDYDMSPVLSPSWVEKKLQEAEKSYSDEEEEVGYMDISNILMARSTEEPFYGSPVEEEPLISTSSSSKPNAGPWFTLDDT</sequence>
<feature type="region of interest" description="Disordered" evidence="4">
    <location>
        <begin position="36"/>
        <end position="57"/>
    </location>
</feature>
<gene>
    <name evidence="5" type="ORF">D0Y65_009136</name>
</gene>
<dbReference type="Proteomes" id="UP000289340">
    <property type="component" value="Chromosome 4"/>
</dbReference>
<dbReference type="EMBL" id="QZWG01000004">
    <property type="protein sequence ID" value="RZC15660.1"/>
    <property type="molecule type" value="Genomic_DNA"/>
</dbReference>
<dbReference type="PROSITE" id="PS50294">
    <property type="entry name" value="WD_REPEATS_REGION"/>
    <property type="match status" value="3"/>
</dbReference>
<dbReference type="Pfam" id="PF00400">
    <property type="entry name" value="WD40"/>
    <property type="match status" value="6"/>
</dbReference>
<dbReference type="PROSITE" id="PS50082">
    <property type="entry name" value="WD_REPEATS_2"/>
    <property type="match status" value="3"/>
</dbReference>
<dbReference type="PANTHER" id="PTHR22844">
    <property type="entry name" value="F-BOX AND WD40 DOMAIN PROTEIN"/>
    <property type="match status" value="1"/>
</dbReference>
<dbReference type="SUPFAM" id="SSF50978">
    <property type="entry name" value="WD40 repeat-like"/>
    <property type="match status" value="1"/>
</dbReference>
<dbReference type="Gene3D" id="2.130.10.10">
    <property type="entry name" value="YVTN repeat-like/Quinoprotein amine dehydrogenase"/>
    <property type="match status" value="2"/>
</dbReference>
<feature type="repeat" description="WD" evidence="3">
    <location>
        <begin position="230"/>
        <end position="261"/>
    </location>
</feature>
<evidence type="ECO:0000256" key="2">
    <source>
        <dbReference type="ARBA" id="ARBA00022737"/>
    </source>
</evidence>
<dbReference type="PRINTS" id="PR00320">
    <property type="entry name" value="GPROTEINBRPT"/>
</dbReference>
<dbReference type="PANTHER" id="PTHR22844:SF213">
    <property type="entry name" value="OS01G0232200 PROTEIN"/>
    <property type="match status" value="1"/>
</dbReference>
<evidence type="ECO:0000256" key="4">
    <source>
        <dbReference type="SAM" id="MobiDB-lite"/>
    </source>
</evidence>
<evidence type="ECO:0000313" key="6">
    <source>
        <dbReference type="Proteomes" id="UP000289340"/>
    </source>
</evidence>
<name>A0A445KXQ7_GLYSO</name>
<evidence type="ECO:0000256" key="1">
    <source>
        <dbReference type="ARBA" id="ARBA00022574"/>
    </source>
</evidence>
<proteinExistence type="predicted"/>
<evidence type="ECO:0000256" key="3">
    <source>
        <dbReference type="PROSITE-ProRule" id="PRU00221"/>
    </source>
</evidence>